<sequence length="122" mass="14493">MTNLELKQIRKLLFLEVNEAAEIVGKCEPRTWQRWEKGDRKIPLHVIEHMQQLALIRQDLLEVEYEEGDPMYTYFEDFSEFRKKTKAGPLKWKIAQSVSAQIAAEDNALRWKETEIIEQDQT</sequence>
<dbReference type="STRING" id="1513793.SAMN06296036_13537"/>
<dbReference type="EMBL" id="FWZT01000035">
    <property type="protein sequence ID" value="SMF80663.1"/>
    <property type="molecule type" value="Genomic_DNA"/>
</dbReference>
<dbReference type="InterPro" id="IPR015060">
    <property type="entry name" value="Aca2_YdiL-like"/>
</dbReference>
<evidence type="ECO:0000313" key="2">
    <source>
        <dbReference type="Proteomes" id="UP000192907"/>
    </source>
</evidence>
<dbReference type="RefSeq" id="WP_132325655.1">
    <property type="nucleotide sequence ID" value="NZ_FWZT01000035.1"/>
</dbReference>
<dbReference type="InterPro" id="IPR027910">
    <property type="entry name" value="YdiL_sf"/>
</dbReference>
<accession>A0A1Y6CQ39</accession>
<gene>
    <name evidence="1" type="ORF">SAMN06296036_13537</name>
</gene>
<evidence type="ECO:0008006" key="3">
    <source>
        <dbReference type="Google" id="ProtNLM"/>
    </source>
</evidence>
<dbReference type="Pfam" id="PF08965">
    <property type="entry name" value="Aca2_YdiL"/>
    <property type="match status" value="1"/>
</dbReference>
<protein>
    <recommendedName>
        <fullName evidence="3">DUF1870 family protein</fullName>
    </recommendedName>
</protein>
<organism evidence="1 2">
    <name type="scientific">Pseudobacteriovorax antillogorgiicola</name>
    <dbReference type="NCBI Taxonomy" id="1513793"/>
    <lineage>
        <taxon>Bacteria</taxon>
        <taxon>Pseudomonadati</taxon>
        <taxon>Bdellovibrionota</taxon>
        <taxon>Oligoflexia</taxon>
        <taxon>Oligoflexales</taxon>
        <taxon>Pseudobacteriovoracaceae</taxon>
        <taxon>Pseudobacteriovorax</taxon>
    </lineage>
</organism>
<name>A0A1Y6CQ39_9BACT</name>
<dbReference type="Gene3D" id="1.10.3100.10">
    <property type="entry name" value="Putative cytoplasmic protein"/>
    <property type="match status" value="1"/>
</dbReference>
<proteinExistence type="predicted"/>
<dbReference type="AlphaFoldDB" id="A0A1Y6CQ39"/>
<evidence type="ECO:0000313" key="1">
    <source>
        <dbReference type="EMBL" id="SMF80663.1"/>
    </source>
</evidence>
<dbReference type="Proteomes" id="UP000192907">
    <property type="component" value="Unassembled WGS sequence"/>
</dbReference>
<reference evidence="2" key="1">
    <citation type="submission" date="2017-04" db="EMBL/GenBank/DDBJ databases">
        <authorList>
            <person name="Varghese N."/>
            <person name="Submissions S."/>
        </authorList>
    </citation>
    <scope>NUCLEOTIDE SEQUENCE [LARGE SCALE GENOMIC DNA]</scope>
    <source>
        <strain evidence="2">RKEM611</strain>
    </source>
</reference>
<dbReference type="InterPro" id="IPR010982">
    <property type="entry name" value="Lambda_DNA-bd_dom_sf"/>
</dbReference>
<keyword evidence="2" id="KW-1185">Reference proteome</keyword>
<dbReference type="GO" id="GO:0003677">
    <property type="term" value="F:DNA binding"/>
    <property type="evidence" value="ECO:0007669"/>
    <property type="project" value="InterPro"/>
</dbReference>
<dbReference type="OrthoDB" id="7066373at2"/>
<dbReference type="SUPFAM" id="SSF47413">
    <property type="entry name" value="lambda repressor-like DNA-binding domains"/>
    <property type="match status" value="1"/>
</dbReference>